<dbReference type="EMBL" id="BARS01035447">
    <property type="protein sequence ID" value="GAG18627.1"/>
    <property type="molecule type" value="Genomic_DNA"/>
</dbReference>
<feature type="non-terminal residue" evidence="1">
    <location>
        <position position="1"/>
    </location>
</feature>
<gene>
    <name evidence="1" type="ORF">S01H1_54610</name>
</gene>
<name>X0W5P9_9ZZZZ</name>
<protein>
    <submittedName>
        <fullName evidence="1">Uncharacterized protein</fullName>
    </submittedName>
</protein>
<organism evidence="1">
    <name type="scientific">marine sediment metagenome</name>
    <dbReference type="NCBI Taxonomy" id="412755"/>
    <lineage>
        <taxon>unclassified sequences</taxon>
        <taxon>metagenomes</taxon>
        <taxon>ecological metagenomes</taxon>
    </lineage>
</organism>
<sequence length="60" mass="6765">ASSNGEKIRIDLTKFGEFEDGDVTTHLDPDDFSMTLMIKGRVALRCRPEQLHHIKGKIPV</sequence>
<reference evidence="1" key="1">
    <citation type="journal article" date="2014" name="Front. Microbiol.">
        <title>High frequency of phylogenetically diverse reductive dehalogenase-homologous genes in deep subseafloor sedimentary metagenomes.</title>
        <authorList>
            <person name="Kawai M."/>
            <person name="Futagami T."/>
            <person name="Toyoda A."/>
            <person name="Takaki Y."/>
            <person name="Nishi S."/>
            <person name="Hori S."/>
            <person name="Arai W."/>
            <person name="Tsubouchi T."/>
            <person name="Morono Y."/>
            <person name="Uchiyama I."/>
            <person name="Ito T."/>
            <person name="Fujiyama A."/>
            <person name="Inagaki F."/>
            <person name="Takami H."/>
        </authorList>
    </citation>
    <scope>NUCLEOTIDE SEQUENCE</scope>
    <source>
        <strain evidence="1">Expedition CK06-06</strain>
    </source>
</reference>
<dbReference type="AlphaFoldDB" id="X0W5P9"/>
<accession>X0W5P9</accession>
<evidence type="ECO:0000313" key="1">
    <source>
        <dbReference type="EMBL" id="GAG18627.1"/>
    </source>
</evidence>
<proteinExistence type="predicted"/>
<comment type="caution">
    <text evidence="1">The sequence shown here is derived from an EMBL/GenBank/DDBJ whole genome shotgun (WGS) entry which is preliminary data.</text>
</comment>